<evidence type="ECO:0000259" key="4">
    <source>
        <dbReference type="Pfam" id="PF07804"/>
    </source>
</evidence>
<evidence type="ECO:0000313" key="7">
    <source>
        <dbReference type="Proteomes" id="UP000246894"/>
    </source>
</evidence>
<keyword evidence="7" id="KW-1185">Reference proteome</keyword>
<dbReference type="OrthoDB" id="3182374at2"/>
<organism evidence="6 7">
    <name type="scientific">Aurantimicrobium photophilum</name>
    <dbReference type="NCBI Taxonomy" id="1987356"/>
    <lineage>
        <taxon>Bacteria</taxon>
        <taxon>Bacillati</taxon>
        <taxon>Actinomycetota</taxon>
        <taxon>Actinomycetes</taxon>
        <taxon>Micrococcales</taxon>
        <taxon>Microbacteriaceae</taxon>
        <taxon>Aurantimicrobium</taxon>
    </lineage>
</organism>
<protein>
    <submittedName>
        <fullName evidence="6">Serine/threonine-protein kinase HipA</fullName>
        <ecNumber evidence="6">2.7.11.1</ecNumber>
    </submittedName>
</protein>
<proteinExistence type="inferred from homology"/>
<keyword evidence="3 6" id="KW-0418">Kinase</keyword>
<reference evidence="6 7" key="1">
    <citation type="submission" date="2017-10" db="EMBL/GenBank/DDBJ databases">
        <title>Genome of an Actinobacterium that displays light-enhanced growth.</title>
        <authorList>
            <person name="Maresca J.A."/>
            <person name="Hempel P."/>
            <person name="Shevchenko O."/>
            <person name="Miller K.J."/>
            <person name="Hahn M.W."/>
        </authorList>
    </citation>
    <scope>NUCLEOTIDE SEQUENCE [LARGE SCALE GENOMIC DNA]</scope>
    <source>
        <strain evidence="6 7">MWH-Mo1</strain>
    </source>
</reference>
<dbReference type="NCBIfam" id="TIGR03071">
    <property type="entry name" value="couple_hipA"/>
    <property type="match status" value="1"/>
</dbReference>
<gene>
    <name evidence="6" type="ORF">AURMO_00218</name>
</gene>
<dbReference type="InterPro" id="IPR012893">
    <property type="entry name" value="HipA-like_C"/>
</dbReference>
<evidence type="ECO:0000256" key="1">
    <source>
        <dbReference type="ARBA" id="ARBA00010164"/>
    </source>
</evidence>
<dbReference type="AlphaFoldDB" id="A0A2Z3RVE0"/>
<evidence type="ECO:0000259" key="5">
    <source>
        <dbReference type="Pfam" id="PF13657"/>
    </source>
</evidence>
<sequence length="390" mass="42991">MIGNVFVGNRRAATLRREGAHTVFTYETDYLDGNNDSVATTLPLSPEPVHTPGASVPAFFAGLLPEGRRLNALVRNAKTSADDELGLLLAVGPATVGDVYVIEGSLPVQEKPTVQIPRNPEQLDFSEVFASQGIALSPRIAGVQDKASAQMISFHASKADVEHLIKFDPPEFRHLCRNEQFFLERAKKLKIDVGQSRLITDSTGVEALLVKRFDRNKKELIHVEDGTQVLGHYPADKYNLSFEEVAQGLSRATISPLASSINLLTQLAFAWLTGNGDMHAKNLSIAGRKQASLVAPMYDLPSSLFYPDLNPELALKVGDHSTLTVKRFIEVGQFLGLPLASVENIRRRVLAVTEEIADEVDNGVLPFDPKITSKAARQLRRRYQEFSKYF</sequence>
<keyword evidence="2 6" id="KW-0808">Transferase</keyword>
<evidence type="ECO:0000256" key="3">
    <source>
        <dbReference type="ARBA" id="ARBA00022777"/>
    </source>
</evidence>
<dbReference type="EMBL" id="CP023994">
    <property type="protein sequence ID" value="AWR20837.1"/>
    <property type="molecule type" value="Genomic_DNA"/>
</dbReference>
<accession>A0A2Z3RVE0</accession>
<dbReference type="PANTHER" id="PTHR37419">
    <property type="entry name" value="SERINE/THREONINE-PROTEIN KINASE TOXIN HIPA"/>
    <property type="match status" value="1"/>
</dbReference>
<comment type="similarity">
    <text evidence="1">Belongs to the HipA Ser/Thr kinase family.</text>
</comment>
<evidence type="ECO:0000256" key="2">
    <source>
        <dbReference type="ARBA" id="ARBA00022679"/>
    </source>
</evidence>
<dbReference type="InterPro" id="IPR017508">
    <property type="entry name" value="HipA_N1"/>
</dbReference>
<dbReference type="Pfam" id="PF13657">
    <property type="entry name" value="Couple_hipA"/>
    <property type="match status" value="1"/>
</dbReference>
<evidence type="ECO:0000313" key="6">
    <source>
        <dbReference type="EMBL" id="AWR20837.1"/>
    </source>
</evidence>
<dbReference type="Pfam" id="PF07804">
    <property type="entry name" value="HipA_C"/>
    <property type="match status" value="1"/>
</dbReference>
<dbReference type="GO" id="GO:0005829">
    <property type="term" value="C:cytosol"/>
    <property type="evidence" value="ECO:0007669"/>
    <property type="project" value="TreeGrafter"/>
</dbReference>
<dbReference type="KEGG" id="aum:AURMO_00218"/>
<dbReference type="Proteomes" id="UP000246894">
    <property type="component" value="Chromosome"/>
</dbReference>
<feature type="domain" description="HipA N-terminal subdomain 1" evidence="5">
    <location>
        <begin position="4"/>
        <end position="101"/>
    </location>
</feature>
<name>A0A2Z3RVE0_9MICO</name>
<feature type="domain" description="HipA-like C-terminal" evidence="4">
    <location>
        <begin position="140"/>
        <end position="350"/>
    </location>
</feature>
<dbReference type="GO" id="GO:0004674">
    <property type="term" value="F:protein serine/threonine kinase activity"/>
    <property type="evidence" value="ECO:0007669"/>
    <property type="project" value="UniProtKB-EC"/>
</dbReference>
<dbReference type="PANTHER" id="PTHR37419:SF1">
    <property type="entry name" value="SERINE_THREONINE-PROTEIN KINASE TOXIN HIPA"/>
    <property type="match status" value="1"/>
</dbReference>
<dbReference type="InterPro" id="IPR052028">
    <property type="entry name" value="HipA_Ser/Thr_kinase"/>
</dbReference>
<dbReference type="EC" id="2.7.11.1" evidence="6"/>
<dbReference type="RefSeq" id="WP_110232744.1">
    <property type="nucleotide sequence ID" value="NZ_CP023994.1"/>
</dbReference>